<evidence type="ECO:0000256" key="1">
    <source>
        <dbReference type="SAM" id="MobiDB-lite"/>
    </source>
</evidence>
<organism evidence="2 3">
    <name type="scientific">Colocasia esculenta</name>
    <name type="common">Wild taro</name>
    <name type="synonym">Arum esculentum</name>
    <dbReference type="NCBI Taxonomy" id="4460"/>
    <lineage>
        <taxon>Eukaryota</taxon>
        <taxon>Viridiplantae</taxon>
        <taxon>Streptophyta</taxon>
        <taxon>Embryophyta</taxon>
        <taxon>Tracheophyta</taxon>
        <taxon>Spermatophyta</taxon>
        <taxon>Magnoliopsida</taxon>
        <taxon>Liliopsida</taxon>
        <taxon>Araceae</taxon>
        <taxon>Aroideae</taxon>
        <taxon>Colocasieae</taxon>
        <taxon>Colocasia</taxon>
    </lineage>
</organism>
<accession>A0A843VER3</accession>
<protein>
    <recommendedName>
        <fullName evidence="4">Josephin-like protein</fullName>
    </recommendedName>
</protein>
<evidence type="ECO:0000313" key="2">
    <source>
        <dbReference type="EMBL" id="MQL94858.1"/>
    </source>
</evidence>
<proteinExistence type="predicted"/>
<dbReference type="AlphaFoldDB" id="A0A843VER3"/>
<dbReference type="OrthoDB" id="727341at2759"/>
<name>A0A843VER3_COLES</name>
<keyword evidence="3" id="KW-1185">Reference proteome</keyword>
<sequence length="120" mass="13276">MSRSGSRRVLFSPDINEKPTVLLRSGTVGRSAAADRKRVPSSSAYGLCRRAGYLPVRLFRYVGGNVVRALRFMSCRGGSASAKVTPRTFPRRFSPPQESHHAEAIEDCIKFINSTSRRSC</sequence>
<dbReference type="Proteomes" id="UP000652761">
    <property type="component" value="Unassembled WGS sequence"/>
</dbReference>
<evidence type="ECO:0000313" key="3">
    <source>
        <dbReference type="Proteomes" id="UP000652761"/>
    </source>
</evidence>
<feature type="region of interest" description="Disordered" evidence="1">
    <location>
        <begin position="80"/>
        <end position="100"/>
    </location>
</feature>
<reference evidence="2" key="1">
    <citation type="submission" date="2017-07" db="EMBL/GenBank/DDBJ databases">
        <title>Taro Niue Genome Assembly and Annotation.</title>
        <authorList>
            <person name="Atibalentja N."/>
            <person name="Keating K."/>
            <person name="Fields C.J."/>
        </authorList>
    </citation>
    <scope>NUCLEOTIDE SEQUENCE</scope>
    <source>
        <strain evidence="2">Niue_2</strain>
        <tissue evidence="2">Leaf</tissue>
    </source>
</reference>
<feature type="compositionally biased region" description="Low complexity" evidence="1">
    <location>
        <begin position="85"/>
        <end position="96"/>
    </location>
</feature>
<comment type="caution">
    <text evidence="2">The sequence shown here is derived from an EMBL/GenBank/DDBJ whole genome shotgun (WGS) entry which is preliminary data.</text>
</comment>
<dbReference type="PANTHER" id="PTHR34355:SF1">
    <property type="entry name" value="JOSEPHIN-LIKE PROTEIN"/>
    <property type="match status" value="1"/>
</dbReference>
<dbReference type="PANTHER" id="PTHR34355">
    <property type="entry name" value="JOSEPHIN-LIKE PROTEIN"/>
    <property type="match status" value="1"/>
</dbReference>
<gene>
    <name evidence="2" type="ORF">Taro_027522</name>
</gene>
<evidence type="ECO:0008006" key="4">
    <source>
        <dbReference type="Google" id="ProtNLM"/>
    </source>
</evidence>
<dbReference type="EMBL" id="NMUH01001722">
    <property type="protein sequence ID" value="MQL94858.1"/>
    <property type="molecule type" value="Genomic_DNA"/>
</dbReference>